<accession>A0A3D2XC84</accession>
<feature type="transmembrane region" description="Helical" evidence="1">
    <location>
        <begin position="20"/>
        <end position="37"/>
    </location>
</feature>
<evidence type="ECO:0000256" key="1">
    <source>
        <dbReference type="SAM" id="Phobius"/>
    </source>
</evidence>
<dbReference type="Proteomes" id="UP000262969">
    <property type="component" value="Unassembled WGS sequence"/>
</dbReference>
<keyword evidence="1" id="KW-0472">Membrane</keyword>
<gene>
    <name evidence="3" type="ORF">DHW61_18490</name>
</gene>
<dbReference type="InterPro" id="IPR031564">
    <property type="entry name" value="Flp1-like"/>
</dbReference>
<evidence type="ECO:0000259" key="2">
    <source>
        <dbReference type="Pfam" id="PF16982"/>
    </source>
</evidence>
<keyword evidence="1" id="KW-1133">Transmembrane helix</keyword>
<sequence length="67" mass="7467">MRKMKSKDKNILKNNQGFGVVEVILIIVVVIALIIIFQEQITSIFNRAMGALKASTDSYFNNITPAP</sequence>
<comment type="caution">
    <text evidence="3">The sequence shown here is derived from an EMBL/GenBank/DDBJ whole genome shotgun (WGS) entry which is preliminary data.</text>
</comment>
<name>A0A3D2XC84_9FIRM</name>
<organism evidence="3 4">
    <name type="scientific">Lachnoclostridium phytofermentans</name>
    <dbReference type="NCBI Taxonomy" id="66219"/>
    <lineage>
        <taxon>Bacteria</taxon>
        <taxon>Bacillati</taxon>
        <taxon>Bacillota</taxon>
        <taxon>Clostridia</taxon>
        <taxon>Lachnospirales</taxon>
        <taxon>Lachnospiraceae</taxon>
    </lineage>
</organism>
<protein>
    <recommendedName>
        <fullName evidence="2">Putative Flagellin Flp1-like domain-containing protein</fullName>
    </recommendedName>
</protein>
<dbReference type="AlphaFoldDB" id="A0A3D2XC84"/>
<evidence type="ECO:0000313" key="3">
    <source>
        <dbReference type="EMBL" id="HCL04367.1"/>
    </source>
</evidence>
<proteinExistence type="predicted"/>
<dbReference type="Pfam" id="PF16982">
    <property type="entry name" value="Flp1_like"/>
    <property type="match status" value="1"/>
</dbReference>
<reference evidence="3 4" key="1">
    <citation type="journal article" date="2018" name="Nat. Biotechnol.">
        <title>A standardized bacterial taxonomy based on genome phylogeny substantially revises the tree of life.</title>
        <authorList>
            <person name="Parks D.H."/>
            <person name="Chuvochina M."/>
            <person name="Waite D.W."/>
            <person name="Rinke C."/>
            <person name="Skarshewski A."/>
            <person name="Chaumeil P.A."/>
            <person name="Hugenholtz P."/>
        </authorList>
    </citation>
    <scope>NUCLEOTIDE SEQUENCE [LARGE SCALE GENOMIC DNA]</scope>
    <source>
        <strain evidence="3">UBA11728</strain>
    </source>
</reference>
<dbReference type="EMBL" id="DPVV01000610">
    <property type="protein sequence ID" value="HCL04367.1"/>
    <property type="molecule type" value="Genomic_DNA"/>
</dbReference>
<keyword evidence="1" id="KW-0812">Transmembrane</keyword>
<evidence type="ECO:0000313" key="4">
    <source>
        <dbReference type="Proteomes" id="UP000262969"/>
    </source>
</evidence>
<feature type="domain" description="Putative Flagellin Flp1-like" evidence="2">
    <location>
        <begin position="11"/>
        <end position="55"/>
    </location>
</feature>